<dbReference type="InterPro" id="IPR036397">
    <property type="entry name" value="RNaseH_sf"/>
</dbReference>
<evidence type="ECO:0000259" key="4">
    <source>
        <dbReference type="SMART" id="SM00479"/>
    </source>
</evidence>
<evidence type="ECO:0000256" key="3">
    <source>
        <dbReference type="ARBA" id="ARBA00022839"/>
    </source>
</evidence>
<organism evidence="5 6">
    <name type="scientific">Vibrio nitrifigilis</name>
    <dbReference type="NCBI Taxonomy" id="2789781"/>
    <lineage>
        <taxon>Bacteria</taxon>
        <taxon>Pseudomonadati</taxon>
        <taxon>Pseudomonadota</taxon>
        <taxon>Gammaproteobacteria</taxon>
        <taxon>Vibrionales</taxon>
        <taxon>Vibrionaceae</taxon>
        <taxon>Vibrio</taxon>
    </lineage>
</organism>
<feature type="domain" description="Exonuclease" evidence="4">
    <location>
        <begin position="52"/>
        <end position="225"/>
    </location>
</feature>
<accession>A0ABS0GLX0</accession>
<dbReference type="EMBL" id="JADPMR010000004">
    <property type="protein sequence ID" value="MBF9003467.1"/>
    <property type="molecule type" value="Genomic_DNA"/>
</dbReference>
<dbReference type="Proteomes" id="UP000597206">
    <property type="component" value="Unassembled WGS sequence"/>
</dbReference>
<name>A0ABS0GLX0_9VIBR</name>
<reference evidence="5 6" key="1">
    <citation type="submission" date="2020-11" db="EMBL/GenBank/DDBJ databases">
        <title>Vibrio nitrifigilis sp. nov., a marine nitrogen-fixing bacterium isolated from the lagoon sediment of an islet inside an atoll.</title>
        <authorList>
            <person name="Wang L.-T."/>
            <person name="Shieh W.Y."/>
        </authorList>
    </citation>
    <scope>NUCLEOTIDE SEQUENCE [LARGE SCALE GENOMIC DNA]</scope>
    <source>
        <strain evidence="5 6">NFV-1</strain>
    </source>
</reference>
<sequence>MRFGLNLDSYHHLAKQKKEFVKRYSDQKEDPLLKPYFEQVLPSRKQDVRELKLLVLDFETTGFDPMNDSVLSMGWVEVSHRCIQLTSARHLFVRNHTPVKVESVKVHHIVPEKLNSEGIGIDEAFGQLLEAMAGKVVVAHGCVIERRFLAHYIQSRFGLPELPVIWLDTLKIEQKRQDFHKGDPDVRLAVVRRRYGLPAYLAHHALVDALSTAEVYLAQIHALFNQDKAPLEVMMKLSQ</sequence>
<keyword evidence="1" id="KW-0540">Nuclease</keyword>
<dbReference type="RefSeq" id="WP_196125398.1">
    <property type="nucleotide sequence ID" value="NZ_JADPMR010000004.1"/>
</dbReference>
<dbReference type="PANTHER" id="PTHR30231">
    <property type="entry name" value="DNA POLYMERASE III SUBUNIT EPSILON"/>
    <property type="match status" value="1"/>
</dbReference>
<dbReference type="GO" id="GO:0004527">
    <property type="term" value="F:exonuclease activity"/>
    <property type="evidence" value="ECO:0007669"/>
    <property type="project" value="UniProtKB-KW"/>
</dbReference>
<evidence type="ECO:0000313" key="6">
    <source>
        <dbReference type="Proteomes" id="UP000597206"/>
    </source>
</evidence>
<keyword evidence="2" id="KW-0378">Hydrolase</keyword>
<comment type="caution">
    <text evidence="5">The sequence shown here is derived from an EMBL/GenBank/DDBJ whole genome shotgun (WGS) entry which is preliminary data.</text>
</comment>
<dbReference type="CDD" id="cd06127">
    <property type="entry name" value="DEDDh"/>
    <property type="match status" value="1"/>
</dbReference>
<gene>
    <name evidence="5" type="ORF">I1A42_23585</name>
</gene>
<dbReference type="Gene3D" id="3.30.420.10">
    <property type="entry name" value="Ribonuclease H-like superfamily/Ribonuclease H"/>
    <property type="match status" value="1"/>
</dbReference>
<dbReference type="SUPFAM" id="SSF53098">
    <property type="entry name" value="Ribonuclease H-like"/>
    <property type="match status" value="1"/>
</dbReference>
<evidence type="ECO:0000256" key="1">
    <source>
        <dbReference type="ARBA" id="ARBA00022722"/>
    </source>
</evidence>
<dbReference type="Pfam" id="PF00929">
    <property type="entry name" value="RNase_T"/>
    <property type="match status" value="1"/>
</dbReference>
<dbReference type="PANTHER" id="PTHR30231:SF4">
    <property type="entry name" value="PROTEIN NEN2"/>
    <property type="match status" value="1"/>
</dbReference>
<proteinExistence type="predicted"/>
<protein>
    <submittedName>
        <fullName evidence="5">3'-5' exonuclease</fullName>
    </submittedName>
</protein>
<keyword evidence="6" id="KW-1185">Reference proteome</keyword>
<evidence type="ECO:0000313" key="5">
    <source>
        <dbReference type="EMBL" id="MBF9003467.1"/>
    </source>
</evidence>
<dbReference type="InterPro" id="IPR012337">
    <property type="entry name" value="RNaseH-like_sf"/>
</dbReference>
<dbReference type="SMART" id="SM00479">
    <property type="entry name" value="EXOIII"/>
    <property type="match status" value="1"/>
</dbReference>
<dbReference type="InterPro" id="IPR013520">
    <property type="entry name" value="Ribonucl_H"/>
</dbReference>
<evidence type="ECO:0000256" key="2">
    <source>
        <dbReference type="ARBA" id="ARBA00022801"/>
    </source>
</evidence>
<keyword evidence="3 5" id="KW-0269">Exonuclease</keyword>